<evidence type="ECO:0000313" key="3">
    <source>
        <dbReference type="EMBL" id="OCI32892.1"/>
    </source>
</evidence>
<accession>A0ABX2Y8G5</accession>
<dbReference type="Proteomes" id="UP000093412">
    <property type="component" value="Unassembled WGS sequence"/>
</dbReference>
<keyword evidence="4" id="KW-1185">Reference proteome</keyword>
<feature type="chain" id="PRO_5046404211" evidence="2">
    <location>
        <begin position="25"/>
        <end position="164"/>
    </location>
</feature>
<evidence type="ECO:0000256" key="1">
    <source>
        <dbReference type="SAM" id="MobiDB-lite"/>
    </source>
</evidence>
<proteinExistence type="predicted"/>
<evidence type="ECO:0000256" key="2">
    <source>
        <dbReference type="SAM" id="SignalP"/>
    </source>
</evidence>
<dbReference type="PROSITE" id="PS51257">
    <property type="entry name" value="PROKAR_LIPOPROTEIN"/>
    <property type="match status" value="1"/>
</dbReference>
<feature type="compositionally biased region" description="Low complexity" evidence="1">
    <location>
        <begin position="36"/>
        <end position="49"/>
    </location>
</feature>
<comment type="caution">
    <text evidence="3">The sequence shown here is derived from an EMBL/GenBank/DDBJ whole genome shotgun (WGS) entry which is preliminary data.</text>
</comment>
<feature type="region of interest" description="Disordered" evidence="1">
    <location>
        <begin position="24"/>
        <end position="49"/>
    </location>
</feature>
<keyword evidence="2" id="KW-0732">Signal</keyword>
<gene>
    <name evidence="3" type="ORF">OERS_04840</name>
</gene>
<dbReference type="EMBL" id="MAQA01000003">
    <property type="protein sequence ID" value="OCI32892.1"/>
    <property type="molecule type" value="Genomic_DNA"/>
</dbReference>
<name>A0ABX2Y8G5_9CELL</name>
<sequence length="164" mass="17057">MRRVALGAAGMSLAGLLLTGCSPAGTSTPGTPPPAAAEQADPNTDPADPAPVIEAVETALPESLQIEVESIPDGLTRGWLIRAEVPLGYVVTSETLRTVLVAAWEASPDAKPAFVAFDPWSTYEGKEGAIEAQRAADELGIDWSPSFTVGVNVPDYEIEKLAAT</sequence>
<evidence type="ECO:0000313" key="4">
    <source>
        <dbReference type="Proteomes" id="UP000093412"/>
    </source>
</evidence>
<feature type="signal peptide" evidence="2">
    <location>
        <begin position="1"/>
        <end position="24"/>
    </location>
</feature>
<reference evidence="3 4" key="1">
    <citation type="submission" date="2016-06" db="EMBL/GenBank/DDBJ databases">
        <title>Genome sequence of Oerskovia enterophila DSM 43852.</title>
        <authorList>
            <person name="Poehlein A."/>
            <person name="Jag V."/>
            <person name="Bengelsdorf F.R."/>
            <person name="Daniel R."/>
            <person name="Duerre P."/>
        </authorList>
    </citation>
    <scope>NUCLEOTIDE SEQUENCE [LARGE SCALE GENOMIC DNA]</scope>
    <source>
        <strain evidence="3 4">DSM 43852</strain>
    </source>
</reference>
<protein>
    <submittedName>
        <fullName evidence="3">Uncharacterized protein</fullName>
    </submittedName>
</protein>
<organism evidence="3 4">
    <name type="scientific">Oerskovia enterophila</name>
    <dbReference type="NCBI Taxonomy" id="43678"/>
    <lineage>
        <taxon>Bacteria</taxon>
        <taxon>Bacillati</taxon>
        <taxon>Actinomycetota</taxon>
        <taxon>Actinomycetes</taxon>
        <taxon>Micrococcales</taxon>
        <taxon>Cellulomonadaceae</taxon>
        <taxon>Oerskovia</taxon>
    </lineage>
</organism>